<dbReference type="InterPro" id="IPR001789">
    <property type="entry name" value="Sig_transdc_resp-reg_receiver"/>
</dbReference>
<comment type="caution">
    <text evidence="5">The sequence shown here is derived from an EMBL/GenBank/DDBJ whole genome shotgun (WGS) entry which is preliminary data.</text>
</comment>
<evidence type="ECO:0000256" key="2">
    <source>
        <dbReference type="ARBA" id="ARBA00023012"/>
    </source>
</evidence>
<dbReference type="Pfam" id="PF00072">
    <property type="entry name" value="Response_reg"/>
    <property type="match status" value="1"/>
</dbReference>
<dbReference type="OrthoDB" id="9796457at2"/>
<dbReference type="InterPro" id="IPR011006">
    <property type="entry name" value="CheY-like_superfamily"/>
</dbReference>
<dbReference type="EMBL" id="WSQA01000013">
    <property type="protein sequence ID" value="MVZ63535.1"/>
    <property type="molecule type" value="Genomic_DNA"/>
</dbReference>
<keyword evidence="2" id="KW-0902">Two-component regulatory system</keyword>
<evidence type="ECO:0000259" key="4">
    <source>
        <dbReference type="PROSITE" id="PS50110"/>
    </source>
</evidence>
<accession>A0A6N8L1C3</accession>
<name>A0A6N8L1C3_9SPHI</name>
<keyword evidence="1 3" id="KW-0597">Phosphoprotein</keyword>
<reference evidence="5 6" key="1">
    <citation type="submission" date="2019-12" db="EMBL/GenBank/DDBJ databases">
        <authorList>
            <person name="Dong K."/>
        </authorList>
    </citation>
    <scope>NUCLEOTIDE SEQUENCE [LARGE SCALE GENOMIC DNA]</scope>
    <source>
        <strain evidence="5 6">JCM 31225</strain>
    </source>
</reference>
<gene>
    <name evidence="5" type="ORF">GQF63_16015</name>
</gene>
<dbReference type="AlphaFoldDB" id="A0A6N8L1C3"/>
<protein>
    <submittedName>
        <fullName evidence="5">Response regulator</fullName>
    </submittedName>
</protein>
<feature type="modified residue" description="4-aspartylphosphate" evidence="3">
    <location>
        <position position="54"/>
    </location>
</feature>
<dbReference type="PANTHER" id="PTHR45339:SF1">
    <property type="entry name" value="HYBRID SIGNAL TRANSDUCTION HISTIDINE KINASE J"/>
    <property type="match status" value="1"/>
</dbReference>
<proteinExistence type="predicted"/>
<evidence type="ECO:0000256" key="1">
    <source>
        <dbReference type="ARBA" id="ARBA00022553"/>
    </source>
</evidence>
<dbReference type="PROSITE" id="PS50110">
    <property type="entry name" value="RESPONSE_REGULATORY"/>
    <property type="match status" value="1"/>
</dbReference>
<dbReference type="SUPFAM" id="SSF52172">
    <property type="entry name" value="CheY-like"/>
    <property type="match status" value="1"/>
</dbReference>
<sequence length="121" mass="13397">MDLNALIIDDDKRNIFALKTALKSRGILSYGVCCAKEGLLLLRAPHTFNVVLLDMMMPELDGYEFLKALRNDDHFDHPPIIAVTARAMIGDRQNCINAGADGYVAKPVNIDVLIKEINSVI</sequence>
<dbReference type="PANTHER" id="PTHR45339">
    <property type="entry name" value="HYBRID SIGNAL TRANSDUCTION HISTIDINE KINASE J"/>
    <property type="match status" value="1"/>
</dbReference>
<dbReference type="RefSeq" id="WP_160370244.1">
    <property type="nucleotide sequence ID" value="NZ_WSQA01000013.1"/>
</dbReference>
<dbReference type="GO" id="GO:0000160">
    <property type="term" value="P:phosphorelay signal transduction system"/>
    <property type="evidence" value="ECO:0007669"/>
    <property type="project" value="UniProtKB-KW"/>
</dbReference>
<evidence type="ECO:0000313" key="5">
    <source>
        <dbReference type="EMBL" id="MVZ63535.1"/>
    </source>
</evidence>
<dbReference type="Proteomes" id="UP000435036">
    <property type="component" value="Unassembled WGS sequence"/>
</dbReference>
<dbReference type="SMART" id="SM00448">
    <property type="entry name" value="REC"/>
    <property type="match status" value="1"/>
</dbReference>
<dbReference type="Gene3D" id="3.40.50.2300">
    <property type="match status" value="1"/>
</dbReference>
<dbReference type="CDD" id="cd17546">
    <property type="entry name" value="REC_hyHK_CKI1_RcsC-like"/>
    <property type="match status" value="1"/>
</dbReference>
<evidence type="ECO:0000313" key="6">
    <source>
        <dbReference type="Proteomes" id="UP000435036"/>
    </source>
</evidence>
<evidence type="ECO:0000256" key="3">
    <source>
        <dbReference type="PROSITE-ProRule" id="PRU00169"/>
    </source>
</evidence>
<organism evidence="5 6">
    <name type="scientific">Sphingobacterium humi</name>
    <dbReference type="NCBI Taxonomy" id="1796905"/>
    <lineage>
        <taxon>Bacteria</taxon>
        <taxon>Pseudomonadati</taxon>
        <taxon>Bacteroidota</taxon>
        <taxon>Sphingobacteriia</taxon>
        <taxon>Sphingobacteriales</taxon>
        <taxon>Sphingobacteriaceae</taxon>
        <taxon>Sphingobacterium</taxon>
    </lineage>
</organism>
<keyword evidence="6" id="KW-1185">Reference proteome</keyword>
<feature type="domain" description="Response regulatory" evidence="4">
    <location>
        <begin position="4"/>
        <end position="121"/>
    </location>
</feature>